<dbReference type="GO" id="GO:0005975">
    <property type="term" value="P:carbohydrate metabolic process"/>
    <property type="evidence" value="ECO:0007669"/>
    <property type="project" value="InterPro"/>
</dbReference>
<feature type="non-terminal residue" evidence="2">
    <location>
        <position position="1"/>
    </location>
</feature>
<name>A0A9K3GPC1_9EUKA</name>
<dbReference type="OrthoDB" id="15235at2759"/>
<gene>
    <name evidence="2" type="ORF">KIPB_014085</name>
</gene>
<evidence type="ECO:0000313" key="2">
    <source>
        <dbReference type="EMBL" id="GIQ91034.1"/>
    </source>
</evidence>
<reference evidence="2 3" key="1">
    <citation type="journal article" date="2018" name="PLoS ONE">
        <title>The draft genome of Kipferlia bialata reveals reductive genome evolution in fornicate parasites.</title>
        <authorList>
            <person name="Tanifuji G."/>
            <person name="Takabayashi S."/>
            <person name="Kume K."/>
            <person name="Takagi M."/>
            <person name="Nakayama T."/>
            <person name="Kamikawa R."/>
            <person name="Inagaki Y."/>
            <person name="Hashimoto T."/>
        </authorList>
    </citation>
    <scope>NUCLEOTIDE SEQUENCE [LARGE SCALE GENOMIC DNA]</scope>
    <source>
        <strain evidence="2">NY0173</strain>
    </source>
</reference>
<dbReference type="GO" id="GO:0016787">
    <property type="term" value="F:hydrolase activity"/>
    <property type="evidence" value="ECO:0007669"/>
    <property type="project" value="UniProtKB-KW"/>
</dbReference>
<accession>A0A9K3GPC1</accession>
<dbReference type="Proteomes" id="UP000265618">
    <property type="component" value="Unassembled WGS sequence"/>
</dbReference>
<protein>
    <submittedName>
        <fullName evidence="2">Glycoside hydrolase family 15/phosphorylase b kinase regulatory chain family</fullName>
    </submittedName>
</protein>
<dbReference type="Pfam" id="PF00723">
    <property type="entry name" value="Glyco_hydro_15"/>
    <property type="match status" value="1"/>
</dbReference>
<proteinExistence type="predicted"/>
<organism evidence="2 3">
    <name type="scientific">Kipferlia bialata</name>
    <dbReference type="NCBI Taxonomy" id="797122"/>
    <lineage>
        <taxon>Eukaryota</taxon>
        <taxon>Metamonada</taxon>
        <taxon>Carpediemonas-like organisms</taxon>
        <taxon>Kipferlia</taxon>
    </lineage>
</organism>
<dbReference type="InterPro" id="IPR008928">
    <property type="entry name" value="6-hairpin_glycosidase_sf"/>
</dbReference>
<feature type="domain" description="GH15-like" evidence="1">
    <location>
        <begin position="42"/>
        <end position="94"/>
    </location>
</feature>
<dbReference type="AlphaFoldDB" id="A0A9K3GPC1"/>
<comment type="caution">
    <text evidence="2">The sequence shown here is derived from an EMBL/GenBank/DDBJ whole genome shotgun (WGS) entry which is preliminary data.</text>
</comment>
<keyword evidence="2" id="KW-0378">Hydrolase</keyword>
<dbReference type="EMBL" id="BDIP01007045">
    <property type="protein sequence ID" value="GIQ91034.1"/>
    <property type="molecule type" value="Genomic_DNA"/>
</dbReference>
<evidence type="ECO:0000259" key="1">
    <source>
        <dbReference type="Pfam" id="PF00723"/>
    </source>
</evidence>
<keyword evidence="3" id="KW-1185">Reference proteome</keyword>
<sequence length="100" mass="11351">PESYWLDQCATQSKAWLDKATIPSSLAIQERNFFNISLLFMKHSQNPTVGTMVASFHPSYGYKVWARDAVFSAMILDAAGYSDEAEAFYRWLSTADLNMQ</sequence>
<evidence type="ECO:0000313" key="3">
    <source>
        <dbReference type="Proteomes" id="UP000265618"/>
    </source>
</evidence>
<dbReference type="Gene3D" id="1.50.10.10">
    <property type="match status" value="1"/>
</dbReference>
<dbReference type="InterPro" id="IPR012341">
    <property type="entry name" value="6hp_glycosidase-like_sf"/>
</dbReference>
<dbReference type="InterPro" id="IPR011613">
    <property type="entry name" value="GH15-like"/>
</dbReference>
<feature type="non-terminal residue" evidence="2">
    <location>
        <position position="100"/>
    </location>
</feature>
<dbReference type="SUPFAM" id="SSF48208">
    <property type="entry name" value="Six-hairpin glycosidases"/>
    <property type="match status" value="1"/>
</dbReference>